<dbReference type="AlphaFoldDB" id="A0A1B1UA13"/>
<accession>A0A1B1UA13</accession>
<organism evidence="2 3">
    <name type="scientific">Bradyrhizobium icense</name>
    <dbReference type="NCBI Taxonomy" id="1274631"/>
    <lineage>
        <taxon>Bacteria</taxon>
        <taxon>Pseudomonadati</taxon>
        <taxon>Pseudomonadota</taxon>
        <taxon>Alphaproteobacteria</taxon>
        <taxon>Hyphomicrobiales</taxon>
        <taxon>Nitrobacteraceae</taxon>
        <taxon>Bradyrhizobium</taxon>
    </lineage>
</organism>
<reference evidence="2 3" key="1">
    <citation type="submission" date="2016-07" db="EMBL/GenBank/DDBJ databases">
        <title>Complete genome sequence of Bradyrhizobium icense LMTR 13T, a potential inoculant strain isolated from lima bean (Phaseolus lunatus) in Peru.</title>
        <authorList>
            <person name="Ormeno-Orrillo E."/>
            <person name="Duran D."/>
            <person name="Rogel M.A."/>
            <person name="Rey L."/>
            <person name="Imperial J."/>
            <person name="Ruiz-Argueso T."/>
            <person name="Martinez-Romero E."/>
        </authorList>
    </citation>
    <scope>NUCLEOTIDE SEQUENCE [LARGE SCALE GENOMIC DNA]</scope>
    <source>
        <strain evidence="2 3">LMTR 13</strain>
    </source>
</reference>
<dbReference type="EMBL" id="CP016428">
    <property type="protein sequence ID" value="ANV99607.1"/>
    <property type="molecule type" value="Genomic_DNA"/>
</dbReference>
<keyword evidence="3" id="KW-1185">Reference proteome</keyword>
<proteinExistence type="predicted"/>
<feature type="compositionally biased region" description="Basic and acidic residues" evidence="1">
    <location>
        <begin position="11"/>
        <end position="21"/>
    </location>
</feature>
<sequence>MRADEVCRRLLPDDSEPDRHQAVKAGAVAPPLRGFGLDGLTPPRFGLFMQTKADWGRGRGSDPKRRGNGARGAECKRNRSKINQAFRHFAAHNGLVAGSGHTNPRKF</sequence>
<evidence type="ECO:0000256" key="1">
    <source>
        <dbReference type="SAM" id="MobiDB-lite"/>
    </source>
</evidence>
<dbReference type="Proteomes" id="UP000092839">
    <property type="component" value="Chromosome"/>
</dbReference>
<name>A0A1B1UA13_9BRAD</name>
<dbReference type="KEGG" id="bic:LMTR13_04860"/>
<evidence type="ECO:0000313" key="3">
    <source>
        <dbReference type="Proteomes" id="UP000092839"/>
    </source>
</evidence>
<protein>
    <submittedName>
        <fullName evidence="2">Uncharacterized protein</fullName>
    </submittedName>
</protein>
<feature type="region of interest" description="Disordered" evidence="1">
    <location>
        <begin position="11"/>
        <end position="35"/>
    </location>
</feature>
<evidence type="ECO:0000313" key="2">
    <source>
        <dbReference type="EMBL" id="ANV99607.1"/>
    </source>
</evidence>
<gene>
    <name evidence="2" type="ORF">LMTR13_04860</name>
</gene>
<feature type="compositionally biased region" description="Basic and acidic residues" evidence="1">
    <location>
        <begin position="54"/>
        <end position="65"/>
    </location>
</feature>
<dbReference type="STRING" id="1274631.LMTR13_04860"/>
<feature type="region of interest" description="Disordered" evidence="1">
    <location>
        <begin position="52"/>
        <end position="77"/>
    </location>
</feature>